<dbReference type="eggNOG" id="COG3336">
    <property type="taxonomic scope" value="Bacteria"/>
</dbReference>
<gene>
    <name evidence="7" type="ORF">AV654_25280</name>
</gene>
<comment type="subcellular location">
    <subcellularLocation>
        <location evidence="1">Cell membrane</location>
        <topology evidence="1">Multi-pass membrane protein</topology>
    </subcellularLocation>
</comment>
<sequence>MNHESFHYETRGFVELGLAMLAIAVFVLYVYAAFISGRRFKPWPAYRYVCWFIGVGSAAAAMIGPLAHPSVTDFTAHMTGHLLLGMLAPLLLALAAPMTLLLKALPVTRSRKLSHVLKSWTLPILTDPLTTSFLNIGGLWILYTTDLFRIMHQSLSIHLLIHVHVFLAGYLFTVSMIYVDPVPHRKSFLYRAIVLVLALAGHGVLSKYIYGHPPAGVSGIQAEQGGKLMYYGGDAIDAVLIFIFCLQWFKAARPRMRVAVKA</sequence>
<evidence type="ECO:0000256" key="5">
    <source>
        <dbReference type="ARBA" id="ARBA00023136"/>
    </source>
</evidence>
<keyword evidence="3 6" id="KW-0812">Transmembrane</keyword>
<evidence type="ECO:0000256" key="4">
    <source>
        <dbReference type="ARBA" id="ARBA00022989"/>
    </source>
</evidence>
<evidence type="ECO:0000256" key="6">
    <source>
        <dbReference type="SAM" id="Phobius"/>
    </source>
</evidence>
<feature type="transmembrane region" description="Helical" evidence="6">
    <location>
        <begin position="12"/>
        <end position="36"/>
    </location>
</feature>
<proteinExistence type="predicted"/>
<evidence type="ECO:0000256" key="1">
    <source>
        <dbReference type="ARBA" id="ARBA00004651"/>
    </source>
</evidence>
<accession>A0A163W357</accession>
<feature type="transmembrane region" description="Helical" evidence="6">
    <location>
        <begin position="155"/>
        <end position="179"/>
    </location>
</feature>
<evidence type="ECO:0000256" key="2">
    <source>
        <dbReference type="ARBA" id="ARBA00022475"/>
    </source>
</evidence>
<evidence type="ECO:0008006" key="9">
    <source>
        <dbReference type="Google" id="ProtNLM"/>
    </source>
</evidence>
<dbReference type="Proteomes" id="UP000076563">
    <property type="component" value="Unassembled WGS sequence"/>
</dbReference>
<dbReference type="OrthoDB" id="5024156at2"/>
<organism evidence="7 8">
    <name type="scientific">Paenibacillus elgii</name>
    <dbReference type="NCBI Taxonomy" id="189691"/>
    <lineage>
        <taxon>Bacteria</taxon>
        <taxon>Bacillati</taxon>
        <taxon>Bacillota</taxon>
        <taxon>Bacilli</taxon>
        <taxon>Bacillales</taxon>
        <taxon>Paenibacillaceae</taxon>
        <taxon>Paenibacillus</taxon>
    </lineage>
</organism>
<feature type="transmembrane region" description="Helical" evidence="6">
    <location>
        <begin position="122"/>
        <end position="143"/>
    </location>
</feature>
<keyword evidence="8" id="KW-1185">Reference proteome</keyword>
<evidence type="ECO:0000256" key="3">
    <source>
        <dbReference type="ARBA" id="ARBA00022692"/>
    </source>
</evidence>
<dbReference type="InterPro" id="IPR019108">
    <property type="entry name" value="Caa3_assmbl_CtaG-rel"/>
</dbReference>
<feature type="transmembrane region" description="Helical" evidence="6">
    <location>
        <begin position="48"/>
        <end position="68"/>
    </location>
</feature>
<keyword evidence="4 6" id="KW-1133">Transmembrane helix</keyword>
<comment type="caution">
    <text evidence="7">The sequence shown here is derived from an EMBL/GenBank/DDBJ whole genome shotgun (WGS) entry which is preliminary data.</text>
</comment>
<dbReference type="STRING" id="1007103.GCA_000213315_05260"/>
<keyword evidence="2" id="KW-1003">Cell membrane</keyword>
<feature type="transmembrane region" description="Helical" evidence="6">
    <location>
        <begin position="230"/>
        <end position="249"/>
    </location>
</feature>
<keyword evidence="5 6" id="KW-0472">Membrane</keyword>
<protein>
    <recommendedName>
        <fullName evidence="9">Cytochrome c oxidase assembly protein</fullName>
    </recommendedName>
</protein>
<name>A0A163W357_9BACL</name>
<reference evidence="8" key="1">
    <citation type="submission" date="2016-01" db="EMBL/GenBank/DDBJ databases">
        <title>Draft genome of Chromobacterium sp. F49.</title>
        <authorList>
            <person name="Hong K.W."/>
        </authorList>
    </citation>
    <scope>NUCLEOTIDE SEQUENCE [LARGE SCALE GENOMIC DNA]</scope>
    <source>
        <strain evidence="8">M63</strain>
    </source>
</reference>
<dbReference type="AlphaFoldDB" id="A0A163W357"/>
<dbReference type="GO" id="GO:0005886">
    <property type="term" value="C:plasma membrane"/>
    <property type="evidence" value="ECO:0007669"/>
    <property type="project" value="UniProtKB-SubCell"/>
</dbReference>
<dbReference type="RefSeq" id="WP_063184575.1">
    <property type="nucleotide sequence ID" value="NZ_LQRA01000070.1"/>
</dbReference>
<feature type="transmembrane region" description="Helical" evidence="6">
    <location>
        <begin position="80"/>
        <end position="102"/>
    </location>
</feature>
<dbReference type="EMBL" id="LQRA01000070">
    <property type="protein sequence ID" value="KZE75786.1"/>
    <property type="molecule type" value="Genomic_DNA"/>
</dbReference>
<dbReference type="Pfam" id="PF09678">
    <property type="entry name" value="Caa3_CtaG"/>
    <property type="match status" value="1"/>
</dbReference>
<evidence type="ECO:0000313" key="7">
    <source>
        <dbReference type="EMBL" id="KZE75786.1"/>
    </source>
</evidence>
<feature type="transmembrane region" description="Helical" evidence="6">
    <location>
        <begin position="188"/>
        <end position="210"/>
    </location>
</feature>
<evidence type="ECO:0000313" key="8">
    <source>
        <dbReference type="Proteomes" id="UP000076563"/>
    </source>
</evidence>